<evidence type="ECO:0000259" key="2">
    <source>
        <dbReference type="Pfam" id="PF16116"/>
    </source>
</evidence>
<evidence type="ECO:0000256" key="1">
    <source>
        <dbReference type="SAM" id="SignalP"/>
    </source>
</evidence>
<evidence type="ECO:0000259" key="3">
    <source>
        <dbReference type="Pfam" id="PF16173"/>
    </source>
</evidence>
<feature type="domain" description="DUF4874" evidence="3">
    <location>
        <begin position="42"/>
        <end position="237"/>
    </location>
</feature>
<dbReference type="InterPro" id="IPR032379">
    <property type="entry name" value="DUF4874"/>
</dbReference>
<feature type="signal peptide" evidence="1">
    <location>
        <begin position="1"/>
        <end position="17"/>
    </location>
</feature>
<dbReference type="Pfam" id="PF16173">
    <property type="entry name" value="DUF4874"/>
    <property type="match status" value="1"/>
</dbReference>
<evidence type="ECO:0008006" key="6">
    <source>
        <dbReference type="Google" id="ProtNLM"/>
    </source>
</evidence>
<evidence type="ECO:0000313" key="5">
    <source>
        <dbReference type="Proteomes" id="UP000198510"/>
    </source>
</evidence>
<dbReference type="Pfam" id="PF16116">
    <property type="entry name" value="DUF4832"/>
    <property type="match status" value="1"/>
</dbReference>
<dbReference type="InterPro" id="IPR032267">
    <property type="entry name" value="DUF4832"/>
</dbReference>
<gene>
    <name evidence="4" type="ORF">SAMN05421823_105161</name>
</gene>
<dbReference type="PROSITE" id="PS51257">
    <property type="entry name" value="PROKAR_LIPOPROTEIN"/>
    <property type="match status" value="1"/>
</dbReference>
<accession>A0A1G9J016</accession>
<feature type="domain" description="DUF4832" evidence="2">
    <location>
        <begin position="267"/>
        <end position="485"/>
    </location>
</feature>
<dbReference type="Proteomes" id="UP000198510">
    <property type="component" value="Unassembled WGS sequence"/>
</dbReference>
<keyword evidence="5" id="KW-1185">Reference proteome</keyword>
<dbReference type="AlphaFoldDB" id="A0A1G9J016"/>
<dbReference type="EMBL" id="FNFO01000005">
    <property type="protein sequence ID" value="SDL30819.1"/>
    <property type="molecule type" value="Genomic_DNA"/>
</dbReference>
<feature type="chain" id="PRO_5011753172" description="DUF4832 domain-containing protein" evidence="1">
    <location>
        <begin position="18"/>
        <end position="506"/>
    </location>
</feature>
<dbReference type="RefSeq" id="WP_218127089.1">
    <property type="nucleotide sequence ID" value="NZ_FNFO01000005.1"/>
</dbReference>
<keyword evidence="1" id="KW-0732">Signal</keyword>
<dbReference type="STRING" id="1075417.SAMN05421823_105161"/>
<protein>
    <recommendedName>
        <fullName evidence="6">DUF4832 domain-containing protein</fullName>
    </recommendedName>
</protein>
<reference evidence="4 5" key="1">
    <citation type="submission" date="2016-10" db="EMBL/GenBank/DDBJ databases">
        <authorList>
            <person name="de Groot N.N."/>
        </authorList>
    </citation>
    <scope>NUCLEOTIDE SEQUENCE [LARGE SCALE GENOMIC DNA]</scope>
    <source>
        <strain evidence="4 5">DSM 25186</strain>
    </source>
</reference>
<name>A0A1G9J016_9BACT</name>
<organism evidence="4 5">
    <name type="scientific">Catalinimonas alkaloidigena</name>
    <dbReference type="NCBI Taxonomy" id="1075417"/>
    <lineage>
        <taxon>Bacteria</taxon>
        <taxon>Pseudomonadati</taxon>
        <taxon>Bacteroidota</taxon>
        <taxon>Cytophagia</taxon>
        <taxon>Cytophagales</taxon>
        <taxon>Catalimonadaceae</taxon>
        <taxon>Catalinimonas</taxon>
    </lineage>
</organism>
<sequence length="506" mass="56107">MHKLVLSVALFGMVACAKNPATDPTPQLITTTYTESDEDFPNPERGFYRYSETHVDAYTPLDATELASYRQPQTVSGARYSVPSTLVFRYYVLDGYTDQPLPAEFLSRMETDFAAVRQAGVKLIPRFAYTVAARAGNCPEGFACPPYGDAPKEVVLNHIAQLKPVLRANSDVIACLQMGFIGIWGENYYTDYFGDPSTNATQGKFLDENWQDRTEVLQALLDALPDDRMVQVRTPQMKQRAVYGVNAPVSAAALQESEAFEATDKARIGFHNDCFQASATDYGTFEDYGNSSTPRKDANTALRNYAKMDSRYTVVGGETCSDAYSPQNDCAPAGQAEEAFREMHYSYLNAAYNVDVNNDWVDGGCMASIQRKLGYRLVLREATLPDRVAKGDTLAVSLALENLGYASPYNPRPVQLVLRQDATQQQFSFPFATDIRRWFTGSVSLDASFIVPDTLPAGDYEMFLQLPDAATDLATRPEYSIRLANENVWEAATGYNALQHTLTVTE</sequence>
<evidence type="ECO:0000313" key="4">
    <source>
        <dbReference type="EMBL" id="SDL30819.1"/>
    </source>
</evidence>
<proteinExistence type="predicted"/>